<dbReference type="InterPro" id="IPR007658">
    <property type="entry name" value="DUF594"/>
</dbReference>
<feature type="transmembrane region" description="Helical" evidence="1">
    <location>
        <begin position="20"/>
        <end position="37"/>
    </location>
</feature>
<dbReference type="Proteomes" id="UP001367508">
    <property type="component" value="Unassembled WGS sequence"/>
</dbReference>
<evidence type="ECO:0000313" key="4">
    <source>
        <dbReference type="Proteomes" id="UP001367508"/>
    </source>
</evidence>
<proteinExistence type="predicted"/>
<evidence type="ECO:0000256" key="1">
    <source>
        <dbReference type="SAM" id="Phobius"/>
    </source>
</evidence>
<feature type="transmembrane region" description="Helical" evidence="1">
    <location>
        <begin position="145"/>
        <end position="166"/>
    </location>
</feature>
<comment type="caution">
    <text evidence="3">The sequence shown here is derived from an EMBL/GenBank/DDBJ whole genome shotgun (WGS) entry which is preliminary data.</text>
</comment>
<protein>
    <recommendedName>
        <fullName evidence="2">DUF4220 domain-containing protein</fullName>
    </recommendedName>
</protein>
<dbReference type="InterPro" id="IPR025315">
    <property type="entry name" value="DUF4220"/>
</dbReference>
<feature type="transmembrane region" description="Helical" evidence="1">
    <location>
        <begin position="338"/>
        <end position="359"/>
    </location>
</feature>
<dbReference type="AlphaFoldDB" id="A0AAN9MDE3"/>
<feature type="transmembrane region" description="Helical" evidence="1">
    <location>
        <begin position="88"/>
        <end position="108"/>
    </location>
</feature>
<keyword evidence="1" id="KW-0812">Transmembrane</keyword>
<sequence length="711" mass="81844">MMQIFPPSVQRFWQNWELRVMVVLSLIFQINLIVFGNKRKYCTRTSLRITLWFAFLLADWLATVSLGVLSNKQEENKNDFVEPKSVIISLWAPLLLIHLGGSDTITAYSMEDNELWGRRFLSFVVQFLVAVYIFLRAWTNTDLNILAIPIFIVGVIKMGERIWVLWSASSQQFKESLFPHPDPGPNYARYMEAYISATGEGFRVNVEGLETPKVGDHTYAAAEGNIIPLPQTDIHGPENVKIAHKFLKIFKPLFADLILSFHDVIESRLSLQNGNGNEVFQVMEVELGFMYDLFYTKAAIIYSFTGSFLRLITLSCNVSVISAFFGIEKKQYPKVDVLITYVLLLGAIILEIYSVISLLSSDWTKLWLIEHKNKVTRMMMRAISSIQNKRWSNSIGQFNLMSFCLKAKTQRCSILHKILSVKFGLVRIIISIYESFKKYRHSDIKIVGGDLKTIIFDHFVKKIREVNAAEDEEKVAEEIKRFCIHRGDKVLKSLEYWTQLGWSVDVEFDQSILLWHIATDLCYDSVSGEDSDNGGNGPNFREASKLLSEYMLFLLVMRPSMLPNGIGEIRFQDTCAEATEFVKDRESIKEKKIACQMLLEVSKESERVVPSQVKGDKSKSVLFDACRLAIRIRKLRNEEDWEQKKMWELITHVWVEMLAYAATHCQGIQHAQQLRHGGEFITHVWLLMAHLGITDQFQISKGHARTKLIRR</sequence>
<organism evidence="3 4">
    <name type="scientific">Canavalia gladiata</name>
    <name type="common">Sword bean</name>
    <name type="synonym">Dolichos gladiatus</name>
    <dbReference type="NCBI Taxonomy" id="3824"/>
    <lineage>
        <taxon>Eukaryota</taxon>
        <taxon>Viridiplantae</taxon>
        <taxon>Streptophyta</taxon>
        <taxon>Embryophyta</taxon>
        <taxon>Tracheophyta</taxon>
        <taxon>Spermatophyta</taxon>
        <taxon>Magnoliopsida</taxon>
        <taxon>eudicotyledons</taxon>
        <taxon>Gunneridae</taxon>
        <taxon>Pentapetalae</taxon>
        <taxon>rosids</taxon>
        <taxon>fabids</taxon>
        <taxon>Fabales</taxon>
        <taxon>Fabaceae</taxon>
        <taxon>Papilionoideae</taxon>
        <taxon>50 kb inversion clade</taxon>
        <taxon>NPAAA clade</taxon>
        <taxon>indigoferoid/millettioid clade</taxon>
        <taxon>Phaseoleae</taxon>
        <taxon>Canavalia</taxon>
    </lineage>
</organism>
<dbReference type="PANTHER" id="PTHR31325">
    <property type="entry name" value="OS01G0798800 PROTEIN-RELATED"/>
    <property type="match status" value="1"/>
</dbReference>
<dbReference type="Pfam" id="PF04578">
    <property type="entry name" value="DUF594"/>
    <property type="match status" value="1"/>
</dbReference>
<dbReference type="Pfam" id="PF13968">
    <property type="entry name" value="DUF4220"/>
    <property type="match status" value="1"/>
</dbReference>
<keyword evidence="1" id="KW-0472">Membrane</keyword>
<evidence type="ECO:0000313" key="3">
    <source>
        <dbReference type="EMBL" id="KAK7349298.1"/>
    </source>
</evidence>
<name>A0AAN9MDE3_CANGL</name>
<gene>
    <name evidence="3" type="ORF">VNO77_06558</name>
</gene>
<keyword evidence="1" id="KW-1133">Transmembrane helix</keyword>
<dbReference type="EMBL" id="JAYMYQ010000002">
    <property type="protein sequence ID" value="KAK7349298.1"/>
    <property type="molecule type" value="Genomic_DNA"/>
</dbReference>
<reference evidence="3 4" key="1">
    <citation type="submission" date="2024-01" db="EMBL/GenBank/DDBJ databases">
        <title>The genomes of 5 underutilized Papilionoideae crops provide insights into root nodulation and disease resistanc.</title>
        <authorList>
            <person name="Jiang F."/>
        </authorList>
    </citation>
    <scope>NUCLEOTIDE SEQUENCE [LARGE SCALE GENOMIC DNA]</scope>
    <source>
        <strain evidence="3">LVBAO_FW01</strain>
        <tissue evidence="3">Leaves</tissue>
    </source>
</reference>
<feature type="transmembrane region" description="Helical" evidence="1">
    <location>
        <begin position="120"/>
        <end position="139"/>
    </location>
</feature>
<feature type="transmembrane region" description="Helical" evidence="1">
    <location>
        <begin position="299"/>
        <end position="326"/>
    </location>
</feature>
<feature type="transmembrane region" description="Helical" evidence="1">
    <location>
        <begin position="49"/>
        <end position="68"/>
    </location>
</feature>
<evidence type="ECO:0000259" key="2">
    <source>
        <dbReference type="Pfam" id="PF13968"/>
    </source>
</evidence>
<keyword evidence="4" id="KW-1185">Reference proteome</keyword>
<feature type="domain" description="DUF4220" evidence="2">
    <location>
        <begin position="52"/>
        <end position="402"/>
    </location>
</feature>
<accession>A0AAN9MDE3</accession>